<accession>A0ABY4JQE6</accession>
<dbReference type="InterPro" id="IPR036866">
    <property type="entry name" value="RibonucZ/Hydroxyglut_hydro"/>
</dbReference>
<keyword evidence="3" id="KW-1185">Reference proteome</keyword>
<dbReference type="SMART" id="SM00849">
    <property type="entry name" value="Lactamase_B"/>
    <property type="match status" value="1"/>
</dbReference>
<dbReference type="Proteomes" id="UP000830639">
    <property type="component" value="Chromosome"/>
</dbReference>
<dbReference type="Pfam" id="PF00753">
    <property type="entry name" value="Lactamase_B"/>
    <property type="match status" value="1"/>
</dbReference>
<dbReference type="SUPFAM" id="SSF56281">
    <property type="entry name" value="Metallo-hydrolase/oxidoreductase"/>
    <property type="match status" value="1"/>
</dbReference>
<dbReference type="InterPro" id="IPR050855">
    <property type="entry name" value="NDM-1-like"/>
</dbReference>
<dbReference type="InterPro" id="IPR037482">
    <property type="entry name" value="ST1585_MBL-fold"/>
</dbReference>
<dbReference type="PANTHER" id="PTHR42951:SF22">
    <property type="entry name" value="METALLO BETA-LACTAMASE SUPERFAMILY LIPOPROTEIN"/>
    <property type="match status" value="1"/>
</dbReference>
<dbReference type="Gene3D" id="3.60.15.10">
    <property type="entry name" value="Ribonuclease Z/Hydroxyacylglutathione hydrolase-like"/>
    <property type="match status" value="1"/>
</dbReference>
<gene>
    <name evidence="2" type="ORF">MY490_09530</name>
</gene>
<dbReference type="PANTHER" id="PTHR42951">
    <property type="entry name" value="METALLO-BETA-LACTAMASE DOMAIN-CONTAINING"/>
    <property type="match status" value="1"/>
</dbReference>
<reference evidence="2 3" key="1">
    <citation type="submission" date="2022-04" db="EMBL/GenBank/DDBJ databases">
        <title>Mechanism of arsenic methylation and mitigation arsenic toxicity by Bacillus sp. LH14 from an Arsenic-Contaminated Paddy Soil.</title>
        <authorList>
            <person name="Wang D."/>
        </authorList>
    </citation>
    <scope>NUCLEOTIDE SEQUENCE [LARGE SCALE GENOMIC DNA]</scope>
    <source>
        <strain evidence="2 3">LH14</strain>
    </source>
</reference>
<evidence type="ECO:0000259" key="1">
    <source>
        <dbReference type="SMART" id="SM00849"/>
    </source>
</evidence>
<protein>
    <submittedName>
        <fullName evidence="2">MBL fold metallo-hydrolase</fullName>
    </submittedName>
</protein>
<feature type="domain" description="Metallo-beta-lactamase" evidence="1">
    <location>
        <begin position="23"/>
        <end position="227"/>
    </location>
</feature>
<sequence length="316" mass="35770">MGMQDLGFNTYLIDLYDLSLQERTGSYIILEEDITIIETSASPSHEYLLQGLKELQISLDRVKHVIVTHIHLDHSGGAGLLMEKCPNATLYVHPKGARHLEDPTKLIASAKQVYGEDFDRLFKPILPIDSTKIYEVADGEELVIGKNRKLTFLHTPGHANHHISIFDSSSRFMYTGDTLGIYYPQLQKEIGTFILPSTSPNQFSYEATLSSSRKIQAYNPDAICFGHYGLTRDTNLVYDSLKLYLDRFIKLTTSSIDDNKEKSFYDKSRILSAALYNEVKQDLQNKNIDESHPVFQIIKLDLEVSAMGLVLAMDQN</sequence>
<dbReference type="EMBL" id="CP096034">
    <property type="protein sequence ID" value="UPM56051.1"/>
    <property type="molecule type" value="Genomic_DNA"/>
</dbReference>
<evidence type="ECO:0000313" key="3">
    <source>
        <dbReference type="Proteomes" id="UP000830639"/>
    </source>
</evidence>
<dbReference type="CDD" id="cd07726">
    <property type="entry name" value="ST1585-like_MBL-fold"/>
    <property type="match status" value="1"/>
</dbReference>
<evidence type="ECO:0000313" key="2">
    <source>
        <dbReference type="EMBL" id="UPM56051.1"/>
    </source>
</evidence>
<dbReference type="InterPro" id="IPR001279">
    <property type="entry name" value="Metallo-B-lactamas"/>
</dbReference>
<organism evidence="2 3">
    <name type="scientific">Gottfriedia acidiceleris</name>
    <dbReference type="NCBI Taxonomy" id="371036"/>
    <lineage>
        <taxon>Bacteria</taxon>
        <taxon>Bacillati</taxon>
        <taxon>Bacillota</taxon>
        <taxon>Bacilli</taxon>
        <taxon>Bacillales</taxon>
        <taxon>Bacillaceae</taxon>
        <taxon>Gottfriedia</taxon>
    </lineage>
</organism>
<proteinExistence type="predicted"/>
<name>A0ABY4JQE6_9BACI</name>